<dbReference type="AlphaFoldDB" id="A0A0D2XYJ7"/>
<dbReference type="GO" id="GO:0005730">
    <property type="term" value="C:nucleolus"/>
    <property type="evidence" value="ECO:0007669"/>
    <property type="project" value="TreeGrafter"/>
</dbReference>
<evidence type="ECO:0000256" key="1">
    <source>
        <dbReference type="ARBA" id="ARBA00004123"/>
    </source>
</evidence>
<evidence type="ECO:0000313" key="8">
    <source>
        <dbReference type="EnsemblFungi" id="FOXG_09069P0"/>
    </source>
</evidence>
<proteinExistence type="predicted"/>
<dbReference type="GO" id="GO:0030687">
    <property type="term" value="C:preribosome, large subunit precursor"/>
    <property type="evidence" value="ECO:0007669"/>
    <property type="project" value="TreeGrafter"/>
</dbReference>
<comment type="subcellular location">
    <subcellularLocation>
        <location evidence="2">Cytoplasm</location>
    </subcellularLocation>
    <subcellularLocation>
        <location evidence="1">Nucleus</location>
    </subcellularLocation>
</comment>
<sequence length="185" mass="19956">MAKKKGTSSVPPLHSNLTCSAPSIHSRAARRATDIDIDTDKSLKEVKPPRDATQRPSVLAAHHSAGITKKAKRGRKEKMSAKARKRHEKGLEMAAAVVERTKSKVEKSKGRGRNIQQRSKNWDEINKAAEEADGAESAESDAEVKGRGVDMDEDMDVADEALPSAEVTTPAAVPLPADEDGDEIL</sequence>
<keyword evidence="6" id="KW-0539">Nucleus</keyword>
<evidence type="ECO:0000256" key="4">
    <source>
        <dbReference type="ARBA" id="ARBA00022490"/>
    </source>
</evidence>
<dbReference type="GO" id="GO:0000055">
    <property type="term" value="P:ribosomal large subunit export from nucleus"/>
    <property type="evidence" value="ECO:0007669"/>
    <property type="project" value="TreeGrafter"/>
</dbReference>
<dbReference type="InterPro" id="IPR022784">
    <property type="entry name" value="Ribosome_bgen_Alb1"/>
</dbReference>
<dbReference type="PANTHER" id="PTHR28280">
    <property type="entry name" value="SHUTTLING PRE-60S FACTOR ECM1"/>
    <property type="match status" value="1"/>
</dbReference>
<dbReference type="EnsemblFungi" id="FOXG_09069T0">
    <property type="protein sequence ID" value="FOXG_09069P0"/>
    <property type="gene ID" value="FOXG_09069"/>
</dbReference>
<evidence type="ECO:0008006" key="10">
    <source>
        <dbReference type="Google" id="ProtNLM"/>
    </source>
</evidence>
<evidence type="ECO:0000256" key="7">
    <source>
        <dbReference type="SAM" id="MobiDB-lite"/>
    </source>
</evidence>
<feature type="compositionally biased region" description="Basic and acidic residues" evidence="7">
    <location>
        <begin position="31"/>
        <end position="53"/>
    </location>
</feature>
<keyword evidence="4" id="KW-0963">Cytoplasm</keyword>
<feature type="compositionally biased region" description="Basic and acidic residues" evidence="7">
    <location>
        <begin position="99"/>
        <end position="109"/>
    </location>
</feature>
<dbReference type="Pfam" id="PF09135">
    <property type="entry name" value="Alb1"/>
    <property type="match status" value="1"/>
</dbReference>
<reference evidence="8" key="2">
    <citation type="submission" date="2025-08" db="UniProtKB">
        <authorList>
            <consortium name="EnsemblFungi"/>
        </authorList>
    </citation>
    <scope>IDENTIFICATION</scope>
    <source>
        <strain evidence="8">4287 / CBS 123668 / FGSC 9935 / NRRL 34936</strain>
    </source>
</reference>
<accession>A0A0D2XYJ7</accession>
<keyword evidence="5" id="KW-0690">Ribosome biogenesis</keyword>
<feature type="compositionally biased region" description="Polar residues" evidence="7">
    <location>
        <begin position="7"/>
        <end position="23"/>
    </location>
</feature>
<reference evidence="9" key="1">
    <citation type="journal article" date="2012" name="Mol. Plant Microbe Interact.">
        <title>A highly conserved effector in Fusarium oxysporum is required for full virulence on Arabidopsis.</title>
        <authorList>
            <person name="Thatcher L.F."/>
            <person name="Gardiner D.M."/>
            <person name="Kazan K."/>
            <person name="Manners J."/>
        </authorList>
    </citation>
    <scope>NUCLEOTIDE SEQUENCE [LARGE SCALE GENOMIC DNA]</scope>
    <source>
        <strain evidence="9">Fo5176</strain>
    </source>
</reference>
<evidence type="ECO:0000256" key="3">
    <source>
        <dbReference type="ARBA" id="ARBA00022448"/>
    </source>
</evidence>
<keyword evidence="3" id="KW-0813">Transport</keyword>
<dbReference type="PANTHER" id="PTHR28280:SF1">
    <property type="entry name" value="SHUTTLING PRE-60S FACTOR ECM1"/>
    <property type="match status" value="1"/>
</dbReference>
<protein>
    <recommendedName>
        <fullName evidence="10">Alb1-domain-containing protein</fullName>
    </recommendedName>
</protein>
<name>A0A0D2XYJ7_FUSOF</name>
<feature type="compositionally biased region" description="Acidic residues" evidence="7">
    <location>
        <begin position="131"/>
        <end position="141"/>
    </location>
</feature>
<organism evidence="8 9">
    <name type="scientific">Fusarium oxysporum (strain Fo5176)</name>
    <name type="common">Fusarium vascular wilt</name>
    <dbReference type="NCBI Taxonomy" id="660025"/>
    <lineage>
        <taxon>Eukaryota</taxon>
        <taxon>Fungi</taxon>
        <taxon>Dikarya</taxon>
        <taxon>Ascomycota</taxon>
        <taxon>Pezizomycotina</taxon>
        <taxon>Sordariomycetes</taxon>
        <taxon>Hypocreomycetidae</taxon>
        <taxon>Hypocreales</taxon>
        <taxon>Nectriaceae</taxon>
        <taxon>Fusarium</taxon>
        <taxon>Fusarium oxysporum species complex</taxon>
    </lineage>
</organism>
<evidence type="ECO:0000256" key="6">
    <source>
        <dbReference type="ARBA" id="ARBA00023242"/>
    </source>
</evidence>
<evidence type="ECO:0000313" key="9">
    <source>
        <dbReference type="Proteomes" id="UP000002489"/>
    </source>
</evidence>
<dbReference type="Proteomes" id="UP000002489">
    <property type="component" value="Unassembled WGS sequence"/>
</dbReference>
<dbReference type="InterPro" id="IPR053278">
    <property type="entry name" value="Pre-60S_factor_ECM1"/>
</dbReference>
<evidence type="ECO:0000256" key="2">
    <source>
        <dbReference type="ARBA" id="ARBA00004496"/>
    </source>
</evidence>
<feature type="compositionally biased region" description="Basic and acidic residues" evidence="7">
    <location>
        <begin position="120"/>
        <end position="130"/>
    </location>
</feature>
<evidence type="ECO:0000256" key="5">
    <source>
        <dbReference type="ARBA" id="ARBA00022517"/>
    </source>
</evidence>
<feature type="compositionally biased region" description="Basic residues" evidence="7">
    <location>
        <begin position="69"/>
        <end position="88"/>
    </location>
</feature>
<feature type="region of interest" description="Disordered" evidence="7">
    <location>
        <begin position="1"/>
        <end position="185"/>
    </location>
</feature>
<dbReference type="GO" id="GO:0005737">
    <property type="term" value="C:cytoplasm"/>
    <property type="evidence" value="ECO:0007669"/>
    <property type="project" value="UniProtKB-SubCell"/>
</dbReference>